<dbReference type="SUPFAM" id="SSF52266">
    <property type="entry name" value="SGNH hydrolase"/>
    <property type="match status" value="1"/>
</dbReference>
<gene>
    <name evidence="3" type="ORF">EHO65_17000</name>
</gene>
<dbReference type="InterPro" id="IPR013830">
    <property type="entry name" value="SGNH_hydro"/>
</dbReference>
<dbReference type="CDD" id="cd00229">
    <property type="entry name" value="SGNH_hydrolase"/>
    <property type="match status" value="1"/>
</dbReference>
<proteinExistence type="predicted"/>
<dbReference type="InterPro" id="IPR036514">
    <property type="entry name" value="SGNH_hydro_sf"/>
</dbReference>
<dbReference type="Gene3D" id="3.40.50.1110">
    <property type="entry name" value="SGNH hydrolase"/>
    <property type="match status" value="1"/>
</dbReference>
<organism evidence="3 4">
    <name type="scientific">Leptospira andrefontaineae</name>
    <dbReference type="NCBI Taxonomy" id="2484976"/>
    <lineage>
        <taxon>Bacteria</taxon>
        <taxon>Pseudomonadati</taxon>
        <taxon>Spirochaetota</taxon>
        <taxon>Spirochaetia</taxon>
        <taxon>Leptospirales</taxon>
        <taxon>Leptospiraceae</taxon>
        <taxon>Leptospira</taxon>
    </lineage>
</organism>
<dbReference type="AlphaFoldDB" id="A0A4R9GXK7"/>
<dbReference type="PANTHER" id="PTHR30383:SF5">
    <property type="entry name" value="SGNH HYDROLASE-TYPE ESTERASE DOMAIN-CONTAINING PROTEIN"/>
    <property type="match status" value="1"/>
</dbReference>
<dbReference type="EMBL" id="RQEY01000023">
    <property type="protein sequence ID" value="TGK36496.1"/>
    <property type="molecule type" value="Genomic_DNA"/>
</dbReference>
<keyword evidence="1" id="KW-0472">Membrane</keyword>
<name>A0A4R9GXK7_9LEPT</name>
<dbReference type="InterPro" id="IPR051532">
    <property type="entry name" value="Ester_Hydrolysis_Enzymes"/>
</dbReference>
<dbReference type="PANTHER" id="PTHR30383">
    <property type="entry name" value="THIOESTERASE 1/PROTEASE 1/LYSOPHOSPHOLIPASE L1"/>
    <property type="match status" value="1"/>
</dbReference>
<keyword evidence="3" id="KW-0378">Hydrolase</keyword>
<comment type="caution">
    <text evidence="3">The sequence shown here is derived from an EMBL/GenBank/DDBJ whole genome shotgun (WGS) entry which is preliminary data.</text>
</comment>
<keyword evidence="4" id="KW-1185">Reference proteome</keyword>
<accession>A0A4R9GXK7</accession>
<dbReference type="Proteomes" id="UP000298097">
    <property type="component" value="Unassembled WGS sequence"/>
</dbReference>
<evidence type="ECO:0000313" key="4">
    <source>
        <dbReference type="Proteomes" id="UP000298097"/>
    </source>
</evidence>
<evidence type="ECO:0000313" key="3">
    <source>
        <dbReference type="EMBL" id="TGK36496.1"/>
    </source>
</evidence>
<reference evidence="3" key="1">
    <citation type="journal article" date="2019" name="PLoS Negl. Trop. Dis.">
        <title>Revisiting the worldwide diversity of Leptospira species in the environment.</title>
        <authorList>
            <person name="Vincent A.T."/>
            <person name="Schiettekatte O."/>
            <person name="Bourhy P."/>
            <person name="Veyrier F.J."/>
            <person name="Picardeau M."/>
        </authorList>
    </citation>
    <scope>NUCLEOTIDE SEQUENCE [LARGE SCALE GENOMIC DNA]</scope>
    <source>
        <strain evidence="3">201800301</strain>
    </source>
</reference>
<protein>
    <submittedName>
        <fullName evidence="3">SGNH/GDSL hydrolase family protein</fullName>
    </submittedName>
</protein>
<dbReference type="GO" id="GO:0004622">
    <property type="term" value="F:phosphatidylcholine lysophospholipase activity"/>
    <property type="evidence" value="ECO:0007669"/>
    <property type="project" value="TreeGrafter"/>
</dbReference>
<sequence length="322" mass="37025">MGKRGNGPKRLLGRIFTLPPNHDRKVFYYTIGIFKESFPTHMKRSVYLSLSIILLYFIGSVIYTIRSAYKVPKNNIESFLKSENKKSDRPIVFLGDSITHGTVSYDYIRSLSENPKLKNFTFVNEGINSRLTYQILEKVTDTIRLDPEHIFILIGTNDAKSALSEEEYNGYNSLWKLPEVPSIASYEKNLREIVSLLKTKTKAKIHLISIPVLGEGLDSIPLKQSVTYSEIIQKIAKESNSSYLPLNETMLAELNKLPNRPENVYTRNTLKLYWTIFKHYGLFQSWDHISEQSKLVFMTDGIHMNSKAGKILEDMIQKDLSE</sequence>
<dbReference type="OrthoDB" id="9794725at2"/>
<dbReference type="Pfam" id="PF13472">
    <property type="entry name" value="Lipase_GDSL_2"/>
    <property type="match status" value="1"/>
</dbReference>
<feature type="domain" description="SGNH hydrolase-type esterase" evidence="2">
    <location>
        <begin position="93"/>
        <end position="258"/>
    </location>
</feature>
<evidence type="ECO:0000256" key="1">
    <source>
        <dbReference type="SAM" id="Phobius"/>
    </source>
</evidence>
<keyword evidence="1" id="KW-1133">Transmembrane helix</keyword>
<evidence type="ECO:0000259" key="2">
    <source>
        <dbReference type="Pfam" id="PF13472"/>
    </source>
</evidence>
<feature type="transmembrane region" description="Helical" evidence="1">
    <location>
        <begin position="45"/>
        <end position="65"/>
    </location>
</feature>
<keyword evidence="1" id="KW-0812">Transmembrane</keyword>